<dbReference type="SMART" id="SM00369">
    <property type="entry name" value="LRR_TYP"/>
    <property type="match status" value="3"/>
</dbReference>
<dbReference type="SUPFAM" id="SSF52058">
    <property type="entry name" value="L domain-like"/>
    <property type="match status" value="1"/>
</dbReference>
<evidence type="ECO:0000313" key="5">
    <source>
        <dbReference type="Proteomes" id="UP000829291"/>
    </source>
</evidence>
<organism evidence="6">
    <name type="scientific">Neodiprion lecontei</name>
    <name type="common">Redheaded pine sawfly</name>
    <dbReference type="NCBI Taxonomy" id="441921"/>
    <lineage>
        <taxon>Eukaryota</taxon>
        <taxon>Metazoa</taxon>
        <taxon>Ecdysozoa</taxon>
        <taxon>Arthropoda</taxon>
        <taxon>Hexapoda</taxon>
        <taxon>Insecta</taxon>
        <taxon>Pterygota</taxon>
        <taxon>Neoptera</taxon>
        <taxon>Endopterygota</taxon>
        <taxon>Hymenoptera</taxon>
        <taxon>Tenthredinoidea</taxon>
        <taxon>Diprionidae</taxon>
        <taxon>Diprioninae</taxon>
        <taxon>Neodiprion</taxon>
    </lineage>
</organism>
<dbReference type="Gene3D" id="3.80.10.10">
    <property type="entry name" value="Ribonuclease Inhibitor"/>
    <property type="match status" value="1"/>
</dbReference>
<keyword evidence="6" id="KW-0378">Hydrolase</keyword>
<dbReference type="GO" id="GO:0005615">
    <property type="term" value="C:extracellular space"/>
    <property type="evidence" value="ECO:0007669"/>
    <property type="project" value="TreeGrafter"/>
</dbReference>
<evidence type="ECO:0000256" key="2">
    <source>
        <dbReference type="ARBA" id="ARBA00022729"/>
    </source>
</evidence>
<dbReference type="PANTHER" id="PTHR24373:SF383">
    <property type="entry name" value="LEUCINE-RICH REPEAT-CONTAINING PROTEIN 15-LIKE"/>
    <property type="match status" value="1"/>
</dbReference>
<keyword evidence="6" id="KW-0121">Carboxypeptidase</keyword>
<reference evidence="6" key="1">
    <citation type="submission" date="2025-08" db="UniProtKB">
        <authorList>
            <consortium name="RefSeq"/>
        </authorList>
    </citation>
    <scope>IDENTIFICATION</scope>
    <source>
        <tissue evidence="6">Thorax and Abdomen</tissue>
    </source>
</reference>
<feature type="signal peptide" evidence="4">
    <location>
        <begin position="1"/>
        <end position="19"/>
    </location>
</feature>
<dbReference type="GO" id="GO:0031012">
    <property type="term" value="C:extracellular matrix"/>
    <property type="evidence" value="ECO:0007669"/>
    <property type="project" value="TreeGrafter"/>
</dbReference>
<dbReference type="InterPro" id="IPR003591">
    <property type="entry name" value="Leu-rich_rpt_typical-subtyp"/>
</dbReference>
<protein>
    <submittedName>
        <fullName evidence="6">Carboxypeptidase N subunit 2</fullName>
    </submittedName>
</protein>
<keyword evidence="6" id="KW-0645">Protease</keyword>
<dbReference type="Proteomes" id="UP000829291">
    <property type="component" value="Chromosome 4"/>
</dbReference>
<gene>
    <name evidence="6" type="primary">LOC107222868</name>
</gene>
<dbReference type="PROSITE" id="PS51450">
    <property type="entry name" value="LRR"/>
    <property type="match status" value="1"/>
</dbReference>
<keyword evidence="3" id="KW-0677">Repeat</keyword>
<feature type="chain" id="PRO_5026701369" evidence="4">
    <location>
        <begin position="20"/>
        <end position="249"/>
    </location>
</feature>
<dbReference type="InterPro" id="IPR050328">
    <property type="entry name" value="Dev_Immune_Receptor"/>
</dbReference>
<dbReference type="RefSeq" id="XP_015517879.1">
    <property type="nucleotide sequence ID" value="XM_015662393.2"/>
</dbReference>
<dbReference type="GeneID" id="107222868"/>
<evidence type="ECO:0000256" key="4">
    <source>
        <dbReference type="SAM" id="SignalP"/>
    </source>
</evidence>
<keyword evidence="2 4" id="KW-0732">Signal</keyword>
<dbReference type="InterPro" id="IPR032675">
    <property type="entry name" value="LRR_dom_sf"/>
</dbReference>
<dbReference type="InParanoid" id="A0A6J0BU06"/>
<accession>A0A6J0BU06</accession>
<keyword evidence="1" id="KW-0433">Leucine-rich repeat</keyword>
<dbReference type="KEGG" id="nlo:107222868"/>
<evidence type="ECO:0000256" key="1">
    <source>
        <dbReference type="ARBA" id="ARBA00022614"/>
    </source>
</evidence>
<dbReference type="AlphaFoldDB" id="A0A6J0BU06"/>
<sequence>MRIEIFGIVLAACVASCLAKCQRKEGDIAESYICEGISSLTELNVIPTLAQKITILNSKIPSLPADSFTRFSGTLNYLNITHSELEKIEDNAFARLSLLHELILDYNRIAEIRTDWIKDLRNLKVLRVWHNHIKLIEPEVFAHLPNLELLDIAYNQIDHCTPLEQLEKLDNLEIFYVTGNPWPLRCRPPVVFHLEHNHVQFIHNWGNDHILIEECLAHEFGAKWDDQILYKCVANHLGKLSVPPIVPAH</sequence>
<proteinExistence type="predicted"/>
<dbReference type="Pfam" id="PF13855">
    <property type="entry name" value="LRR_8"/>
    <property type="match status" value="1"/>
</dbReference>
<evidence type="ECO:0000256" key="3">
    <source>
        <dbReference type="ARBA" id="ARBA00022737"/>
    </source>
</evidence>
<evidence type="ECO:0000313" key="6">
    <source>
        <dbReference type="RefSeq" id="XP_015517879.1"/>
    </source>
</evidence>
<dbReference type="InterPro" id="IPR001611">
    <property type="entry name" value="Leu-rich_rpt"/>
</dbReference>
<name>A0A6J0BU06_NEOLC</name>
<dbReference type="PANTHER" id="PTHR24373">
    <property type="entry name" value="SLIT RELATED LEUCINE-RICH REPEAT NEURONAL PROTEIN"/>
    <property type="match status" value="1"/>
</dbReference>
<dbReference type="OrthoDB" id="676979at2759"/>
<keyword evidence="5" id="KW-1185">Reference proteome</keyword>